<reference evidence="3 4" key="1">
    <citation type="journal article" date="2023" name="IScience">
        <title>Expanded male sex-determining region conserved during the evolution of homothallism in the green alga Volvox.</title>
        <authorList>
            <person name="Yamamoto K."/>
            <person name="Matsuzaki R."/>
            <person name="Mahakham W."/>
            <person name="Heman W."/>
            <person name="Sekimoto H."/>
            <person name="Kawachi M."/>
            <person name="Minakuchi Y."/>
            <person name="Toyoda A."/>
            <person name="Nozaki H."/>
        </authorList>
    </citation>
    <scope>NUCLEOTIDE SEQUENCE [LARGE SCALE GENOMIC DNA]</scope>
    <source>
        <strain evidence="3 4">NIES-4468</strain>
    </source>
</reference>
<evidence type="ECO:0000313" key="3">
    <source>
        <dbReference type="EMBL" id="GLI66407.1"/>
    </source>
</evidence>
<gene>
    <name evidence="3" type="ORF">VaNZ11_010194</name>
</gene>
<name>A0ABQ5S914_9CHLO</name>
<keyword evidence="4" id="KW-1185">Reference proteome</keyword>
<feature type="compositionally biased region" description="Pro residues" evidence="1">
    <location>
        <begin position="542"/>
        <end position="742"/>
    </location>
</feature>
<evidence type="ECO:0000259" key="2">
    <source>
        <dbReference type="Pfam" id="PF05548"/>
    </source>
</evidence>
<feature type="region of interest" description="Disordered" evidence="1">
    <location>
        <begin position="477"/>
        <end position="745"/>
    </location>
</feature>
<dbReference type="PANTHER" id="PTHR24216">
    <property type="entry name" value="PAXILLIN-RELATED"/>
    <property type="match status" value="1"/>
</dbReference>
<feature type="compositionally biased region" description="Low complexity" evidence="1">
    <location>
        <begin position="525"/>
        <end position="541"/>
    </location>
</feature>
<dbReference type="EMBL" id="BSDZ01000031">
    <property type="protein sequence ID" value="GLI66407.1"/>
    <property type="molecule type" value="Genomic_DNA"/>
</dbReference>
<dbReference type="Proteomes" id="UP001165090">
    <property type="component" value="Unassembled WGS sequence"/>
</dbReference>
<accession>A0ABQ5S914</accession>
<feature type="compositionally biased region" description="Pro residues" evidence="1">
    <location>
        <begin position="487"/>
        <end position="524"/>
    </location>
</feature>
<dbReference type="Gene3D" id="2.60.120.260">
    <property type="entry name" value="Galactose-binding domain-like"/>
    <property type="match status" value="6"/>
</dbReference>
<sequence length="1653" mass="175466">MALAHGDPRWTFGLHPNLWQRRTFCASGHSIALLLIPLVATSLMALDAALAETPPPLPPSTVTSEISINIKGMLQYRPTRPIGKWMLTSVNGSSTSYTLPNQPVDALSGQEIAAGRSVSLTCFLLNVLTTKCSNITDARMYLAASARTPANFTLRMLVMVVSLSNSSECESQGGAKVTQVKDAFLGPDGYADFFESCSYKKMVFDRQKFTVVSTVVPCSEEINKCNEDAIARAAKLQLLADIQVASFSHYAYVLPDNLAPKCGWVGLAEIPGAQAWFTPDTEGIFSKGTVMQEILHNFLIHHGWRNGVEYEDESTCMGDGNSCPSAPELWRLGWATPLVQLNSSFFPLATYMEFILPATYLGPTGVMIKIQPDWLGVLYTKNMYLALRVKAAGDRDLLEEFNGKLNIHEIDRFIDNSLLANDDPKSSFTGAISPRTSITRFDFKLHLLVGVFDNMKSTIILTICRFVTGPNDCNFASPPGQARTTPMQPPASPFAPSPPPSELLPPPLFPRPPSLSPQPIPASSPSPLNLPILIPPSSQSPLPSPLSPPRPTPPSPQSPPPSPLTPPRPRPPSPISPSPSPPNPASPKPLSPLSPLPSPLSPPRPTPPSPQSPPPSPLTPSRPRPPSPISPSPSPPNPASPKPLSPLSPLPSPLSPPRPTPPSPRSPPPSPLTPSRPRPPSPISPSPSPPKPASPRPLSPLSPLPSPLSPPRPTPPSPRSPPSFPPYPTRPRPPSPLSPPTPNAIEFSSSFSQFAGPNVGVNKSFSDQQAMAIWVNAGAASSASTLIAATFTTTITITGQATQALLDLIVDDIADVFINGAYITTVKWGWRYLGDYTDRPIKISLPLGTSTLSLRVQNTVGAAGVAAYLSSSDGKTVLARTNSAWTYTIDAQDAPRAIEFSSSFSQFAGPNVGVNKSFSDKQAMAIWVNAGAASSASTLIAATFTTTITITGQATQALLDLIVDDIADVFINGAYITTVKWGWRYLGDYTDRPIKISLPLGTSTLSLRVQNTVGAAGVAAYLSSSDGKTVLARTNSAWTYTIDAQDAPRAIEFSSSFSQFAGPNVGVNKSFSDKQAMAIWVNAGAASSASTLIAATFTTTITITGQATQALLDLIVDDIADVFINGAYITTVKWGWRYLGDYTDRPIKISLPLGTSTLSLRVQNTVGAAGVAAYLSSSDGKTVLARTNSAWTYTIDAQDAPRAIEFSSSFSQFAGPNVGVNKSFSDKQAMAIWVNAGAASSASTLIAATFTTTITITGQATQALLDLIVDDIADVFINGAYITTVKWGWRYLGDYTDRPIKISLPLGTSTLSLRVQNTVGAAGVAAYLSSSDGKTVLARTNSAWTYTIDAQDAPRAIEFSSSFSQFAGPNVGVNKPFRDQQAMAIWVNAGAASSASTLIAATFTTTITITGQATQALLDLIVDDIADVFINGAYITTVKWGWRYLGDYTDRPIKISLPLGTSTLSLRVQNTVGAAGVAAYLSSSDGKTVLARTNSGWTYTIDAQNAPCAIELGSSFSQFAGPNVGVNKPFRDQQAMAIWVNAGASSNASTLTAATFTTTIITGQATQAVLDLIVDDIADVFINGAYITTVKWGWRYLGDYTDRPIKISLPLGTSTLSLRVQNTGGAAGVAAYLSSSDGKTVLARTNSAWTYTV</sequence>
<evidence type="ECO:0000313" key="4">
    <source>
        <dbReference type="Proteomes" id="UP001165090"/>
    </source>
</evidence>
<feature type="domain" description="Peptidase M11 gametolysin" evidence="2">
    <location>
        <begin position="156"/>
        <end position="435"/>
    </location>
</feature>
<organism evidence="3 4">
    <name type="scientific">Volvox africanus</name>
    <dbReference type="NCBI Taxonomy" id="51714"/>
    <lineage>
        <taxon>Eukaryota</taxon>
        <taxon>Viridiplantae</taxon>
        <taxon>Chlorophyta</taxon>
        <taxon>core chlorophytes</taxon>
        <taxon>Chlorophyceae</taxon>
        <taxon>CS clade</taxon>
        <taxon>Chlamydomonadales</taxon>
        <taxon>Volvocaceae</taxon>
        <taxon>Volvox</taxon>
    </lineage>
</organism>
<dbReference type="Pfam" id="PF05548">
    <property type="entry name" value="Peptidase_M11"/>
    <property type="match status" value="1"/>
</dbReference>
<protein>
    <recommendedName>
        <fullName evidence="2">Peptidase M11 gametolysin domain-containing protein</fullName>
    </recommendedName>
</protein>
<comment type="caution">
    <text evidence="3">The sequence shown here is derived from an EMBL/GenBank/DDBJ whole genome shotgun (WGS) entry which is preliminary data.</text>
</comment>
<dbReference type="PANTHER" id="PTHR24216:SF65">
    <property type="entry name" value="PAXILLIN-LIKE PROTEIN 1"/>
    <property type="match status" value="1"/>
</dbReference>
<dbReference type="InterPro" id="IPR008752">
    <property type="entry name" value="Peptidase_M11"/>
</dbReference>
<evidence type="ECO:0000256" key="1">
    <source>
        <dbReference type="SAM" id="MobiDB-lite"/>
    </source>
</evidence>
<dbReference type="PRINTS" id="PR01217">
    <property type="entry name" value="PRICHEXTENSN"/>
</dbReference>
<proteinExistence type="predicted"/>